<evidence type="ECO:0000313" key="3">
    <source>
        <dbReference type="Proteomes" id="UP000717634"/>
    </source>
</evidence>
<evidence type="ECO:0000256" key="1">
    <source>
        <dbReference type="SAM" id="SignalP"/>
    </source>
</evidence>
<organism evidence="2 3">
    <name type="scientific">Hymenobacter artigasi</name>
    <dbReference type="NCBI Taxonomy" id="2719616"/>
    <lineage>
        <taxon>Bacteria</taxon>
        <taxon>Pseudomonadati</taxon>
        <taxon>Bacteroidota</taxon>
        <taxon>Cytophagia</taxon>
        <taxon>Cytophagales</taxon>
        <taxon>Hymenobacteraceae</taxon>
        <taxon>Hymenobacter</taxon>
    </lineage>
</organism>
<accession>A0ABX1HN29</accession>
<gene>
    <name evidence="2" type="ORF">HBN54_003826</name>
</gene>
<keyword evidence="1" id="KW-0732">Signal</keyword>
<dbReference type="NCBIfam" id="TIGR04183">
    <property type="entry name" value="Por_Secre_tail"/>
    <property type="match status" value="1"/>
</dbReference>
<evidence type="ECO:0008006" key="4">
    <source>
        <dbReference type="Google" id="ProtNLM"/>
    </source>
</evidence>
<name>A0ABX1HN29_9BACT</name>
<dbReference type="InterPro" id="IPR026444">
    <property type="entry name" value="Secre_tail"/>
</dbReference>
<feature type="chain" id="PRO_5046010956" description="T9SS type A sorting domain-containing protein" evidence="1">
    <location>
        <begin position="26"/>
        <end position="510"/>
    </location>
</feature>
<evidence type="ECO:0000313" key="2">
    <source>
        <dbReference type="EMBL" id="NKI91210.1"/>
    </source>
</evidence>
<dbReference type="EMBL" id="JAAVTK010000014">
    <property type="protein sequence ID" value="NKI91210.1"/>
    <property type="molecule type" value="Genomic_DNA"/>
</dbReference>
<reference evidence="2 3" key="1">
    <citation type="submission" date="2020-03" db="EMBL/GenBank/DDBJ databases">
        <title>Genomic Encyclopedia of Type Strains, Phase IV (KMG-V): Genome sequencing to study the core and pangenomes of soil and plant-associated prokaryotes.</title>
        <authorList>
            <person name="Whitman W."/>
        </authorList>
    </citation>
    <scope>NUCLEOTIDE SEQUENCE [LARGE SCALE GENOMIC DNA]</scope>
    <source>
        <strain evidence="2 3">1B</strain>
    </source>
</reference>
<protein>
    <recommendedName>
        <fullName evidence="4">T9SS type A sorting domain-containing protein</fullName>
    </recommendedName>
</protein>
<dbReference type="RefSeq" id="WP_168674787.1">
    <property type="nucleotide sequence ID" value="NZ_JAAVTK010000014.1"/>
</dbReference>
<keyword evidence="3" id="KW-1185">Reference proteome</keyword>
<comment type="caution">
    <text evidence="2">The sequence shown here is derived from an EMBL/GenBank/DDBJ whole genome shotgun (WGS) entry which is preliminary data.</text>
</comment>
<sequence length="510" mass="54451">MKHTYPWARPLLAALFSFIALGASAQQAWRPFRPGLIYSYAATPVTSSSTYHTMRVDSAYVTSAGDSVYTFNRRLRDAPAAVGPPGFVKSRNNLFGALLRWRPGQNIYTLEALAQPGVQAAVSLTLFPRAAVGSTWPANTAPVQTATLVSRSWQTISAGVQDTVTVISIAGTTTQTVRLSRLYGLLAGPQWLGGATGSQLEQAMLPASYAQSLYSPTRLFDVQPGDEFGYSIDDYIAPVQCYDSKTLRRIISRRLTSDSLIITYLTQNRYEQYHYQGVCSGAASLNITPVTVGRWAFALAGNAWEPSGGLLQLAALRLLTGEYMVNPSVGFPALLAGLPLSGTGTGLCGPSGRPVSFVPYYQKVGNSNTYERGLDYLGWLYSFGPGMTTTFELNNGLVYYRKTVNGITTVCGSPLAFVTLLLTRAAQAAAIATLYPNPAAEAATLTLAQPARPGSALRLTDALGRTVWAAPVPAGQSALTVPLAGQPAGLYLLHLTGPDGATATWKLTHE</sequence>
<feature type="signal peptide" evidence="1">
    <location>
        <begin position="1"/>
        <end position="25"/>
    </location>
</feature>
<proteinExistence type="predicted"/>
<dbReference type="Proteomes" id="UP000717634">
    <property type="component" value="Unassembled WGS sequence"/>
</dbReference>